<dbReference type="InterPro" id="IPR020561">
    <property type="entry name" value="PRibGlycinamid_synth_ATP-grasp"/>
</dbReference>
<dbReference type="Gene3D" id="3.30.1490.20">
    <property type="entry name" value="ATP-grasp fold, A domain"/>
    <property type="match status" value="1"/>
</dbReference>
<dbReference type="InterPro" id="IPR013815">
    <property type="entry name" value="ATP_grasp_subdomain_1"/>
</dbReference>
<dbReference type="PROSITE" id="PS00184">
    <property type="entry name" value="GARS"/>
    <property type="match status" value="1"/>
</dbReference>
<dbReference type="SMART" id="SM01209">
    <property type="entry name" value="GARS_A"/>
    <property type="match status" value="1"/>
</dbReference>
<dbReference type="InterPro" id="IPR020562">
    <property type="entry name" value="PRibGlycinamide_synth_N"/>
</dbReference>
<dbReference type="NCBIfam" id="TIGR00877">
    <property type="entry name" value="purD"/>
    <property type="match status" value="1"/>
</dbReference>
<dbReference type="EMBL" id="CP102453">
    <property type="protein sequence ID" value="UUX35024.1"/>
    <property type="molecule type" value="Genomic_DNA"/>
</dbReference>
<dbReference type="Gene3D" id="3.30.470.20">
    <property type="entry name" value="ATP-grasp fold, B domain"/>
    <property type="match status" value="1"/>
</dbReference>
<dbReference type="Gene3D" id="3.90.600.10">
    <property type="entry name" value="Phosphoribosylglycinamide synthetase, C-terminal domain"/>
    <property type="match status" value="1"/>
</dbReference>
<comment type="similarity">
    <text evidence="10 13">Belongs to the GARS family.</text>
</comment>
<dbReference type="InterPro" id="IPR020560">
    <property type="entry name" value="PRibGlycinamide_synth_C-dom"/>
</dbReference>
<dbReference type="Pfam" id="PF01071">
    <property type="entry name" value="GARS_A"/>
    <property type="match status" value="1"/>
</dbReference>
<evidence type="ECO:0000256" key="7">
    <source>
        <dbReference type="ARBA" id="ARBA00022755"/>
    </source>
</evidence>
<evidence type="ECO:0000256" key="4">
    <source>
        <dbReference type="ARBA" id="ARBA00013255"/>
    </source>
</evidence>
<keyword evidence="6 14" id="KW-0547">Nucleotide-binding</keyword>
<comment type="pathway">
    <text evidence="3 13">Purine metabolism; IMP biosynthesis via de novo pathway; N(1)-(5-phospho-D-ribosyl)glycinamide from 5-phospho-alpha-D-ribose 1-diphosphate: step 2/2.</text>
</comment>
<reference evidence="16 17" key="1">
    <citation type="submission" date="2022-08" db="EMBL/GenBank/DDBJ databases">
        <title>Aerococcaceae sp. nov isolated from spoiled eye mask.</title>
        <authorList>
            <person name="Zhou G."/>
            <person name="Xie X.-B."/>
            <person name="Shi Q.-S."/>
            <person name="Wang Y.-S."/>
            <person name="Wen X."/>
            <person name="Peng H."/>
            <person name="Yang X.-J."/>
            <person name="Tao H.-B."/>
            <person name="Huang X.-M."/>
        </authorList>
    </citation>
    <scope>NUCLEOTIDE SEQUENCE [LARGE SCALE GENOMIC DNA]</scope>
    <source>
        <strain evidence="17">DM20194951</strain>
    </source>
</reference>
<evidence type="ECO:0000313" key="16">
    <source>
        <dbReference type="EMBL" id="UUX35024.1"/>
    </source>
</evidence>
<evidence type="ECO:0000256" key="1">
    <source>
        <dbReference type="ARBA" id="ARBA00001936"/>
    </source>
</evidence>
<evidence type="ECO:0000259" key="15">
    <source>
        <dbReference type="PROSITE" id="PS50975"/>
    </source>
</evidence>
<keyword evidence="5 13" id="KW-0436">Ligase</keyword>
<evidence type="ECO:0000313" key="17">
    <source>
        <dbReference type="Proteomes" id="UP001315967"/>
    </source>
</evidence>
<keyword evidence="17" id="KW-1185">Reference proteome</keyword>
<keyword evidence="9" id="KW-0464">Manganese</keyword>
<dbReference type="RefSeq" id="WP_313794516.1">
    <property type="nucleotide sequence ID" value="NZ_CP102453.1"/>
</dbReference>
<evidence type="ECO:0000256" key="11">
    <source>
        <dbReference type="ARBA" id="ARBA00042242"/>
    </source>
</evidence>
<evidence type="ECO:0000256" key="13">
    <source>
        <dbReference type="HAMAP-Rule" id="MF_00138"/>
    </source>
</evidence>
<dbReference type="SUPFAM" id="SSF52440">
    <property type="entry name" value="PreATP-grasp domain"/>
    <property type="match status" value="1"/>
</dbReference>
<evidence type="ECO:0000256" key="5">
    <source>
        <dbReference type="ARBA" id="ARBA00022598"/>
    </source>
</evidence>
<dbReference type="SUPFAM" id="SSF51246">
    <property type="entry name" value="Rudiment single hybrid motif"/>
    <property type="match status" value="1"/>
</dbReference>
<proteinExistence type="inferred from homology"/>
<gene>
    <name evidence="13 16" type="primary">purD</name>
    <name evidence="16" type="ORF">NRE15_05100</name>
</gene>
<evidence type="ECO:0000256" key="14">
    <source>
        <dbReference type="PROSITE-ProRule" id="PRU00409"/>
    </source>
</evidence>
<keyword evidence="7 13" id="KW-0658">Purine biosynthesis</keyword>
<organism evidence="16 17">
    <name type="scientific">Fundicoccus culcitae</name>
    <dbReference type="NCBI Taxonomy" id="2969821"/>
    <lineage>
        <taxon>Bacteria</taxon>
        <taxon>Bacillati</taxon>
        <taxon>Bacillota</taxon>
        <taxon>Bacilli</taxon>
        <taxon>Lactobacillales</taxon>
        <taxon>Aerococcaceae</taxon>
        <taxon>Fundicoccus</taxon>
    </lineage>
</organism>
<dbReference type="PANTHER" id="PTHR43472">
    <property type="entry name" value="PHOSPHORIBOSYLAMINE--GLYCINE LIGASE"/>
    <property type="match status" value="1"/>
</dbReference>
<dbReference type="Proteomes" id="UP001315967">
    <property type="component" value="Chromosome"/>
</dbReference>
<keyword evidence="8 14" id="KW-0067">ATP-binding</keyword>
<sequence>MNKKILVIGSGGREHAIARAFRDSQKVEKVFVAPGNPGMELDNAKHATPIECVDINIQAFEQLAAFVKENDIALTFVGPEQPLETGIVDYFNQEKLAIVGPTKEAAQLENSKWFAKKVMAEAGVQTAQYHYFTADQITQAKTYCQDLGLPFVIKADGLMAGKGVVIPESMDEAHLTLDQMMLHNQKAVLIEEFLVGTEFSHFSLVNEEHILALGSACDYKRVAANDTGLNTGGMGAFAPVPWVDDALNQQVIDTVVKPVAQQMVAQGTPFTGVLYSGLIMTASGPKVIEFNTRLGDPETQVLLPTLTTDFYEIVTAHLNQQPLQINIASQTLLGIVLAAQGYPGDYVKKIPVAIPSELLPQIVFAGVSGTSDQLYSSGGRILMAVASGHDLEEARTKAYATIEKIETVDTFYRPDIGCHRQLKGED</sequence>
<dbReference type="GO" id="GO:0004637">
    <property type="term" value="F:phosphoribosylamine-glycine ligase activity"/>
    <property type="evidence" value="ECO:0007669"/>
    <property type="project" value="UniProtKB-EC"/>
</dbReference>
<dbReference type="SUPFAM" id="SSF56059">
    <property type="entry name" value="Glutathione synthetase ATP-binding domain-like"/>
    <property type="match status" value="1"/>
</dbReference>
<feature type="domain" description="ATP-grasp" evidence="15">
    <location>
        <begin position="116"/>
        <end position="319"/>
    </location>
</feature>
<dbReference type="Gene3D" id="3.40.50.20">
    <property type="match status" value="1"/>
</dbReference>
<evidence type="ECO:0000256" key="8">
    <source>
        <dbReference type="ARBA" id="ARBA00022840"/>
    </source>
</evidence>
<evidence type="ECO:0000256" key="9">
    <source>
        <dbReference type="ARBA" id="ARBA00023211"/>
    </source>
</evidence>
<dbReference type="Pfam" id="PF02843">
    <property type="entry name" value="GARS_C"/>
    <property type="match status" value="1"/>
</dbReference>
<dbReference type="PROSITE" id="PS50975">
    <property type="entry name" value="ATP_GRASP"/>
    <property type="match status" value="1"/>
</dbReference>
<comment type="cofactor">
    <cofactor evidence="2">
        <name>Mg(2+)</name>
        <dbReference type="ChEBI" id="CHEBI:18420"/>
    </cofactor>
</comment>
<dbReference type="InterPro" id="IPR000115">
    <property type="entry name" value="PRibGlycinamide_synth"/>
</dbReference>
<dbReference type="InterPro" id="IPR020559">
    <property type="entry name" value="PRibGlycinamide_synth_CS"/>
</dbReference>
<dbReference type="SMART" id="SM01210">
    <property type="entry name" value="GARS_C"/>
    <property type="match status" value="1"/>
</dbReference>
<evidence type="ECO:0000256" key="12">
    <source>
        <dbReference type="ARBA" id="ARBA00042864"/>
    </source>
</evidence>
<dbReference type="InterPro" id="IPR037123">
    <property type="entry name" value="PRibGlycinamide_synth_C_sf"/>
</dbReference>
<evidence type="ECO:0000256" key="10">
    <source>
        <dbReference type="ARBA" id="ARBA00038345"/>
    </source>
</evidence>
<dbReference type="Pfam" id="PF02844">
    <property type="entry name" value="GARS_N"/>
    <property type="match status" value="1"/>
</dbReference>
<dbReference type="EC" id="6.3.4.13" evidence="4 13"/>
<protein>
    <recommendedName>
        <fullName evidence="4 13">Phosphoribosylamine--glycine ligase</fullName>
        <ecNumber evidence="4 13">6.3.4.13</ecNumber>
    </recommendedName>
    <alternativeName>
        <fullName evidence="13">GARS</fullName>
    </alternativeName>
    <alternativeName>
        <fullName evidence="11 13">Glycinamide ribonucleotide synthetase</fullName>
    </alternativeName>
    <alternativeName>
        <fullName evidence="12 13">Phosphoribosylglycinamide synthetase</fullName>
    </alternativeName>
</protein>
<evidence type="ECO:0000256" key="3">
    <source>
        <dbReference type="ARBA" id="ARBA00005174"/>
    </source>
</evidence>
<dbReference type="HAMAP" id="MF_00138">
    <property type="entry name" value="GARS"/>
    <property type="match status" value="1"/>
</dbReference>
<dbReference type="InterPro" id="IPR016185">
    <property type="entry name" value="PreATP-grasp_dom_sf"/>
</dbReference>
<name>A0ABY5P914_9LACT</name>
<dbReference type="PANTHER" id="PTHR43472:SF1">
    <property type="entry name" value="PHOSPHORIBOSYLAMINE--GLYCINE LIGASE, CHLOROPLASTIC"/>
    <property type="match status" value="1"/>
</dbReference>
<dbReference type="InterPro" id="IPR011054">
    <property type="entry name" value="Rudment_hybrid_motif"/>
</dbReference>
<accession>A0ABY5P914</accession>
<evidence type="ECO:0000256" key="2">
    <source>
        <dbReference type="ARBA" id="ARBA00001946"/>
    </source>
</evidence>
<dbReference type="InterPro" id="IPR011761">
    <property type="entry name" value="ATP-grasp"/>
</dbReference>
<evidence type="ECO:0000256" key="6">
    <source>
        <dbReference type="ARBA" id="ARBA00022741"/>
    </source>
</evidence>
<comment type="cofactor">
    <cofactor evidence="1">
        <name>Mn(2+)</name>
        <dbReference type="ChEBI" id="CHEBI:29035"/>
    </cofactor>
</comment>
<comment type="catalytic activity">
    <reaction evidence="13">
        <text>5-phospho-beta-D-ribosylamine + glycine + ATP = N(1)-(5-phospho-beta-D-ribosyl)glycinamide + ADP + phosphate + H(+)</text>
        <dbReference type="Rhea" id="RHEA:17453"/>
        <dbReference type="ChEBI" id="CHEBI:15378"/>
        <dbReference type="ChEBI" id="CHEBI:30616"/>
        <dbReference type="ChEBI" id="CHEBI:43474"/>
        <dbReference type="ChEBI" id="CHEBI:57305"/>
        <dbReference type="ChEBI" id="CHEBI:58681"/>
        <dbReference type="ChEBI" id="CHEBI:143788"/>
        <dbReference type="ChEBI" id="CHEBI:456216"/>
        <dbReference type="EC" id="6.3.4.13"/>
    </reaction>
</comment>